<protein>
    <submittedName>
        <fullName evidence="1">Uncharacterized protein</fullName>
    </submittedName>
</protein>
<dbReference type="AlphaFoldDB" id="A0A285NB16"/>
<organism evidence="1 2">
    <name type="scientific">Natronoarchaeum philippinense</name>
    <dbReference type="NCBI Taxonomy" id="558529"/>
    <lineage>
        <taxon>Archaea</taxon>
        <taxon>Methanobacteriati</taxon>
        <taxon>Methanobacteriota</taxon>
        <taxon>Stenosarchaea group</taxon>
        <taxon>Halobacteria</taxon>
        <taxon>Halobacteriales</taxon>
        <taxon>Natronoarchaeaceae</taxon>
    </lineage>
</organism>
<keyword evidence="2" id="KW-1185">Reference proteome</keyword>
<sequence length="49" mass="5486">MTATDNSDGAPDEQRCECEQARYPRLALLKRVLRIVALIASIWTALQTP</sequence>
<proteinExistence type="predicted"/>
<dbReference type="RefSeq" id="WP_179747404.1">
    <property type="nucleotide sequence ID" value="NZ_OBEJ01000001.1"/>
</dbReference>
<reference evidence="1 2" key="1">
    <citation type="submission" date="2017-09" db="EMBL/GenBank/DDBJ databases">
        <authorList>
            <person name="Ehlers B."/>
            <person name="Leendertz F.H."/>
        </authorList>
    </citation>
    <scope>NUCLEOTIDE SEQUENCE [LARGE SCALE GENOMIC DNA]</scope>
    <source>
        <strain evidence="1 2">DSM 27208</strain>
    </source>
</reference>
<evidence type="ECO:0000313" key="2">
    <source>
        <dbReference type="Proteomes" id="UP000219453"/>
    </source>
</evidence>
<dbReference type="Proteomes" id="UP000219453">
    <property type="component" value="Unassembled WGS sequence"/>
</dbReference>
<evidence type="ECO:0000313" key="1">
    <source>
        <dbReference type="EMBL" id="SNZ06619.1"/>
    </source>
</evidence>
<accession>A0A285NB16</accession>
<gene>
    <name evidence="1" type="ORF">SAMN06269185_1231</name>
</gene>
<name>A0A285NB16_NATPI</name>
<dbReference type="EMBL" id="OBEJ01000001">
    <property type="protein sequence ID" value="SNZ06619.1"/>
    <property type="molecule type" value="Genomic_DNA"/>
</dbReference>